<dbReference type="Pfam" id="PF08332">
    <property type="entry name" value="CaMKII_AD"/>
    <property type="match status" value="1"/>
</dbReference>
<dbReference type="PIRSF" id="PIRSF028470">
    <property type="entry name" value="UCP028470"/>
    <property type="match status" value="1"/>
</dbReference>
<gene>
    <name evidence="2" type="ORF">LNTAR_20918</name>
</gene>
<dbReference type="Proteomes" id="UP000004947">
    <property type="component" value="Unassembled WGS sequence"/>
</dbReference>
<dbReference type="GO" id="GO:0005516">
    <property type="term" value="F:calmodulin binding"/>
    <property type="evidence" value="ECO:0007669"/>
    <property type="project" value="InterPro"/>
</dbReference>
<organism evidence="2 3">
    <name type="scientific">Lentisphaera araneosa HTCC2155</name>
    <dbReference type="NCBI Taxonomy" id="313628"/>
    <lineage>
        <taxon>Bacteria</taxon>
        <taxon>Pseudomonadati</taxon>
        <taxon>Lentisphaerota</taxon>
        <taxon>Lentisphaeria</taxon>
        <taxon>Lentisphaerales</taxon>
        <taxon>Lentisphaeraceae</taxon>
        <taxon>Lentisphaera</taxon>
    </lineage>
</organism>
<protein>
    <recommendedName>
        <fullName evidence="1">Calcium/calmodulin-dependent protein kinase II association-domain domain-containing protein</fullName>
    </recommendedName>
</protein>
<dbReference type="InterPro" id="IPR032710">
    <property type="entry name" value="NTF2-like_dom_sf"/>
</dbReference>
<dbReference type="InterPro" id="IPR011944">
    <property type="entry name" value="Steroid_delta5-4_isomerase"/>
</dbReference>
<evidence type="ECO:0000259" key="1">
    <source>
        <dbReference type="Pfam" id="PF08332"/>
    </source>
</evidence>
<feature type="domain" description="Calcium/calmodulin-dependent protein kinase II association-domain" evidence="1">
    <location>
        <begin position="2"/>
        <end position="119"/>
    </location>
</feature>
<accession>A6DLA6</accession>
<dbReference type="GO" id="GO:0004683">
    <property type="term" value="F:calcium/calmodulin-dependent protein kinase activity"/>
    <property type="evidence" value="ECO:0007669"/>
    <property type="project" value="InterPro"/>
</dbReference>
<dbReference type="AlphaFoldDB" id="A6DLA6"/>
<keyword evidence="3" id="KW-1185">Reference proteome</keyword>
<evidence type="ECO:0000313" key="2">
    <source>
        <dbReference type="EMBL" id="EDM27708.1"/>
    </source>
</evidence>
<dbReference type="Gene3D" id="3.10.450.50">
    <property type="match status" value="1"/>
</dbReference>
<reference evidence="2 3" key="1">
    <citation type="journal article" date="2010" name="J. Bacteriol.">
        <title>Genome sequence of Lentisphaera araneosa HTCC2155T, the type species of the order Lentisphaerales in the phylum Lentisphaerae.</title>
        <authorList>
            <person name="Thrash J.C."/>
            <person name="Cho J.C."/>
            <person name="Vergin K.L."/>
            <person name="Morris R.M."/>
            <person name="Giovannoni S.J."/>
        </authorList>
    </citation>
    <scope>NUCLEOTIDE SEQUENCE [LARGE SCALE GENOMIC DNA]</scope>
    <source>
        <strain evidence="2 3">HTCC2155</strain>
    </source>
</reference>
<dbReference type="RefSeq" id="WP_007278666.1">
    <property type="nucleotide sequence ID" value="NZ_ABCK01000008.1"/>
</dbReference>
<dbReference type="InterPro" id="IPR013543">
    <property type="entry name" value="Ca/CaM-dep_prot_kinase-assoc"/>
</dbReference>
<dbReference type="NCBIfam" id="TIGR02246">
    <property type="entry name" value="SgcJ/EcaC family oxidoreductase"/>
    <property type="match status" value="1"/>
</dbReference>
<dbReference type="OrthoDB" id="953853at2"/>
<comment type="caution">
    <text evidence="2">The sequence shown here is derived from an EMBL/GenBank/DDBJ whole genome shotgun (WGS) entry which is preliminary data.</text>
</comment>
<dbReference type="SUPFAM" id="SSF54427">
    <property type="entry name" value="NTF2-like"/>
    <property type="match status" value="1"/>
</dbReference>
<dbReference type="eggNOG" id="COG4875">
    <property type="taxonomic scope" value="Bacteria"/>
</dbReference>
<dbReference type="EMBL" id="ABCK01000008">
    <property type="protein sequence ID" value="EDM27708.1"/>
    <property type="molecule type" value="Genomic_DNA"/>
</dbReference>
<sequence length="121" mass="13847">MEKEITALFDVWNKALQTGDPNKVAELYEYNAILLPTVSNKVRHNHDEIADYFVTFLAKKPVGKIDEGNVRTFGDIAINSGVYTFTFEDGSAVTARFTYVYRWNGQDWKIIEHHSSAMPEK</sequence>
<evidence type="ECO:0000313" key="3">
    <source>
        <dbReference type="Proteomes" id="UP000004947"/>
    </source>
</evidence>
<dbReference type="InterPro" id="IPR016887">
    <property type="entry name" value="UCP028470_steroid_isom-rel"/>
</dbReference>
<name>A6DLA6_9BACT</name>
<proteinExistence type="predicted"/>